<evidence type="ECO:0000313" key="2">
    <source>
        <dbReference type="Proteomes" id="UP000028006"/>
    </source>
</evidence>
<organism evidence="1 2">
    <name type="scientific">Endozoicomonas montiporae</name>
    <dbReference type="NCBI Taxonomy" id="1027273"/>
    <lineage>
        <taxon>Bacteria</taxon>
        <taxon>Pseudomonadati</taxon>
        <taxon>Pseudomonadota</taxon>
        <taxon>Gammaproteobacteria</taxon>
        <taxon>Oceanospirillales</taxon>
        <taxon>Endozoicomonadaceae</taxon>
        <taxon>Endozoicomonas</taxon>
    </lineage>
</organism>
<evidence type="ECO:0000313" key="1">
    <source>
        <dbReference type="EMBL" id="KEQ14626.1"/>
    </source>
</evidence>
<sequence>MKLLISKELFLKALGNNKAVRAQDMELLTAWFALPERAATAEQVVEVTGAKRASLIINNLGKRIAGFLEVEPEGSAASVIALEGSVGEEPAWVLREEMAAALIESGSVATTEETPVQETPVQETTVHEASVQKNTVEVEVVVEKAATPETAEPNHEDAEPGSLKAVLIEYDQTVVRAAYPQTPAANRLLSPEMIDALISNLPASKRVYQRVISAELRKKVSTQESNRFLQPVLKLLQANA</sequence>
<name>A0A081N853_9GAMM</name>
<accession>A0A081N853</accession>
<dbReference type="Proteomes" id="UP000028006">
    <property type="component" value="Unassembled WGS sequence"/>
</dbReference>
<dbReference type="EMBL" id="JOKG01000002">
    <property type="protein sequence ID" value="KEQ14626.1"/>
    <property type="molecule type" value="Genomic_DNA"/>
</dbReference>
<dbReference type="AlphaFoldDB" id="A0A081N853"/>
<gene>
    <name evidence="1" type="ORF">GZ77_09915</name>
</gene>
<protein>
    <submittedName>
        <fullName evidence="1">Uncharacterized protein</fullName>
    </submittedName>
</protein>
<comment type="caution">
    <text evidence="1">The sequence shown here is derived from an EMBL/GenBank/DDBJ whole genome shotgun (WGS) entry which is preliminary data.</text>
</comment>
<proteinExistence type="predicted"/>
<reference evidence="1 2" key="1">
    <citation type="submission" date="2014-06" db="EMBL/GenBank/DDBJ databases">
        <title>Whole Genome Sequences of Three Symbiotic Endozoicomonas Bacteria.</title>
        <authorList>
            <person name="Neave M.J."/>
            <person name="Apprill A."/>
            <person name="Voolstra C.R."/>
        </authorList>
    </citation>
    <scope>NUCLEOTIDE SEQUENCE [LARGE SCALE GENOMIC DNA]</scope>
    <source>
        <strain evidence="1 2">LMG 24815</strain>
    </source>
</reference>
<keyword evidence="2" id="KW-1185">Reference proteome</keyword>